<dbReference type="AlphaFoldDB" id="A0A644ZE24"/>
<proteinExistence type="predicted"/>
<dbReference type="EMBL" id="VSSQ01007508">
    <property type="protein sequence ID" value="MPM36134.1"/>
    <property type="molecule type" value="Genomic_DNA"/>
</dbReference>
<evidence type="ECO:0000256" key="1">
    <source>
        <dbReference type="SAM" id="MobiDB-lite"/>
    </source>
</evidence>
<accession>A0A644ZE24</accession>
<dbReference type="AntiFam" id="ANF00141">
    <property type="entry name" value="Shadow ORF (opposite guaB)"/>
</dbReference>
<dbReference type="AntiFam" id="ANF00223">
    <property type="entry name" value="Shadow ORF (opposite guaB)"/>
</dbReference>
<comment type="caution">
    <text evidence="2">The sequence shown here is derived from an EMBL/GenBank/DDBJ whole genome shotgun (WGS) entry which is preliminary data.</text>
</comment>
<protein>
    <recommendedName>
        <fullName evidence="3">NAD-specific glutamate dehydrogenase</fullName>
    </recommendedName>
</protein>
<organism evidence="2">
    <name type="scientific">bioreactor metagenome</name>
    <dbReference type="NCBI Taxonomy" id="1076179"/>
    <lineage>
        <taxon>unclassified sequences</taxon>
        <taxon>metagenomes</taxon>
        <taxon>ecological metagenomes</taxon>
    </lineage>
</organism>
<evidence type="ECO:0000313" key="2">
    <source>
        <dbReference type="EMBL" id="MPM36134.1"/>
    </source>
</evidence>
<reference evidence="2" key="1">
    <citation type="submission" date="2019-08" db="EMBL/GenBank/DDBJ databases">
        <authorList>
            <person name="Kucharzyk K."/>
            <person name="Murdoch R.W."/>
            <person name="Higgins S."/>
            <person name="Loffler F."/>
        </authorList>
    </citation>
    <scope>NUCLEOTIDE SEQUENCE</scope>
</reference>
<sequence length="505" mass="52799">MVVRTSLLVGRVVGGLDGHLDVVRVRLAQTGAGDPDEPALAVQLGDRTGTRVEHRLVQATDELVGDRGQRTLVGHLTLDALGDQLVVGGHVVLEVAVLRVGSITPAGRHRAQRAHAPVGLELLAVDEDQVTGGLGTPGEQRAEHHRVRAGHQGLGDVAGILQAAVADHRHPGRTGGASGVVDRGDLRNADPGDHPGGADRARADTDLDAVDARLDQGLGTCVRGDVAADDVDALGALLLLEALDDVDLRAGVTVGGVDDDDVDTLLDQRHAPFPRVAEDTDAGADPEPALRILRGVGVLVGLHEVLQGDQPGEPTVGVDQRELLDLVLRQQAEGLVIGDPDVAGDQRHRGHHLGDLAARVGLEAHVPVGDDADELHVTLDDRHAGDAEVGADLVDVLERGVGGDGDRLVDHAGLGALDLVDHRRLVRHGQIAVQNADAALPGHRDGHPGLGDGVHRGTDQRNLELDVPGQPRRGVHLGGDHVGLIGLEQHVVERETEHPERAGNL</sequence>
<evidence type="ECO:0008006" key="3">
    <source>
        <dbReference type="Google" id="ProtNLM"/>
    </source>
</evidence>
<name>A0A644ZE24_9ZZZZ</name>
<feature type="region of interest" description="Disordered" evidence="1">
    <location>
        <begin position="169"/>
        <end position="202"/>
    </location>
</feature>
<feature type="compositionally biased region" description="Basic and acidic residues" evidence="1">
    <location>
        <begin position="182"/>
        <end position="202"/>
    </location>
</feature>
<gene>
    <name evidence="2" type="ORF">SDC9_82729</name>
</gene>